<feature type="domain" description="MotA/TolQ/ExbB proton channel" evidence="8">
    <location>
        <begin position="112"/>
        <end position="198"/>
    </location>
</feature>
<keyword evidence="4 7" id="KW-1133">Transmembrane helix</keyword>
<reference evidence="9" key="1">
    <citation type="submission" date="2022-08" db="EMBL/GenBank/DDBJ databases">
        <authorList>
            <person name="Wang H."/>
        </authorList>
    </citation>
    <scope>NUCLEOTIDE SEQUENCE</scope>
    <source>
        <strain evidence="9">PS10</strain>
    </source>
</reference>
<keyword evidence="3 7" id="KW-0812">Transmembrane</keyword>
<gene>
    <name evidence="9" type="ORF">NYG85_06625</name>
</gene>
<evidence type="ECO:0000256" key="3">
    <source>
        <dbReference type="ARBA" id="ARBA00022692"/>
    </source>
</evidence>
<keyword evidence="5 7" id="KW-0472">Membrane</keyword>
<evidence type="ECO:0000259" key="8">
    <source>
        <dbReference type="Pfam" id="PF01618"/>
    </source>
</evidence>
<evidence type="ECO:0000256" key="1">
    <source>
        <dbReference type="ARBA" id="ARBA00004429"/>
    </source>
</evidence>
<evidence type="ECO:0000256" key="5">
    <source>
        <dbReference type="ARBA" id="ARBA00023136"/>
    </source>
</evidence>
<evidence type="ECO:0000256" key="7">
    <source>
        <dbReference type="SAM" id="Phobius"/>
    </source>
</evidence>
<evidence type="ECO:0000313" key="10">
    <source>
        <dbReference type="Proteomes" id="UP001173801"/>
    </source>
</evidence>
<evidence type="ECO:0000313" key="9">
    <source>
        <dbReference type="EMBL" id="MDL0089039.1"/>
    </source>
</evidence>
<keyword evidence="6" id="KW-0653">Protein transport</keyword>
<dbReference type="Proteomes" id="UP001173801">
    <property type="component" value="Unassembled WGS sequence"/>
</dbReference>
<accession>A0ABT7HQ66</accession>
<dbReference type="RefSeq" id="WP_284937698.1">
    <property type="nucleotide sequence ID" value="NZ_JANURM010000007.1"/>
</dbReference>
<keyword evidence="10" id="KW-1185">Reference proteome</keyword>
<evidence type="ECO:0000256" key="6">
    <source>
        <dbReference type="RuleBase" id="RU004057"/>
    </source>
</evidence>
<comment type="subcellular location">
    <subcellularLocation>
        <location evidence="1">Cell inner membrane</location>
        <topology evidence="1">Multi-pass membrane protein</topology>
    </subcellularLocation>
    <subcellularLocation>
        <location evidence="6">Membrane</location>
        <topology evidence="6">Multi-pass membrane protein</topology>
    </subcellularLocation>
</comment>
<feature type="transmembrane region" description="Helical" evidence="7">
    <location>
        <begin position="119"/>
        <end position="141"/>
    </location>
</feature>
<dbReference type="InterPro" id="IPR002898">
    <property type="entry name" value="MotA_ExbB_proton_chnl"/>
</dbReference>
<sequence>MQYEQGVRENFILSYIKIVALPFVLYAMILLSFFGFFRVRVGVDCVILSGIMLIIAMIFATQNADFAYSSFLKKADEFKSKLKEFIVANLLEISGVKKSNASFDEFLDSYTKDLRNDSLANIAAGIFATLGILGTFISIAISLPAFSANDTIGLERDISRLLSGVGTAFYISIYGIILSLWWVFFERLGSSKFAKFILEQKMLSKQFFWQKNELEQRFMSMTSLHFDDIRSVFARISNEQFFTNLDNVVGNKFKSYSDLQALEQRMIGEAQIKIDQNIRLLNKAGAKQDEFVKIHTEILKAVLNLNTSLKEMQGSFSTEYNRLNDLMQERVSGFEKSVNKFDANLKDLDLSLKNFAVKIIEEQNQAMSAFKSSVIEGVGAFKAVYEQEKTPSKADIERDLLLESLKKSTTELNSEVERVMKNIENSSLIDEVK</sequence>
<protein>
    <submittedName>
        <fullName evidence="9">MotA/TolQ/ExbB proton channel family protein</fullName>
    </submittedName>
</protein>
<reference evidence="9" key="2">
    <citation type="journal article" date="2023" name="Microorganisms">
        <title>Isolation and Genomic Characteristics of Cat-Borne Campylobacter felis sp. nov. and Sheep-Borne Campylobacter ovis sp. nov.</title>
        <authorList>
            <person name="Wang H."/>
            <person name="Li Y."/>
            <person name="Gu Y."/>
            <person name="Zhou G."/>
            <person name="Chen X."/>
            <person name="Zhang X."/>
            <person name="Shao Z."/>
            <person name="Zhang J."/>
            <person name="Zhang M."/>
        </authorList>
    </citation>
    <scope>NUCLEOTIDE SEQUENCE</scope>
    <source>
        <strain evidence="9">PS10</strain>
    </source>
</reference>
<organism evidence="9 10">
    <name type="scientific">Campylobacter gastrosuis</name>
    <dbReference type="NCBI Taxonomy" id="2974576"/>
    <lineage>
        <taxon>Bacteria</taxon>
        <taxon>Pseudomonadati</taxon>
        <taxon>Campylobacterota</taxon>
        <taxon>Epsilonproteobacteria</taxon>
        <taxon>Campylobacterales</taxon>
        <taxon>Campylobacteraceae</taxon>
        <taxon>Campylobacter</taxon>
    </lineage>
</organism>
<evidence type="ECO:0000256" key="2">
    <source>
        <dbReference type="ARBA" id="ARBA00022475"/>
    </source>
</evidence>
<comment type="similarity">
    <text evidence="6">Belongs to the exbB/tolQ family.</text>
</comment>
<evidence type="ECO:0000256" key="4">
    <source>
        <dbReference type="ARBA" id="ARBA00022989"/>
    </source>
</evidence>
<keyword evidence="2" id="KW-1003">Cell membrane</keyword>
<feature type="transmembrane region" description="Helical" evidence="7">
    <location>
        <begin position="12"/>
        <end position="35"/>
    </location>
</feature>
<comment type="caution">
    <text evidence="9">The sequence shown here is derived from an EMBL/GenBank/DDBJ whole genome shotgun (WGS) entry which is preliminary data.</text>
</comment>
<feature type="transmembrane region" description="Helical" evidence="7">
    <location>
        <begin position="41"/>
        <end position="60"/>
    </location>
</feature>
<proteinExistence type="inferred from homology"/>
<keyword evidence="6" id="KW-0813">Transport</keyword>
<feature type="transmembrane region" description="Helical" evidence="7">
    <location>
        <begin position="161"/>
        <end position="185"/>
    </location>
</feature>
<dbReference type="EMBL" id="JANURM010000007">
    <property type="protein sequence ID" value="MDL0089039.1"/>
    <property type="molecule type" value="Genomic_DNA"/>
</dbReference>
<dbReference type="Pfam" id="PF01618">
    <property type="entry name" value="MotA_ExbB"/>
    <property type="match status" value="1"/>
</dbReference>
<name>A0ABT7HQ66_9BACT</name>